<sequence length="17" mass="2165">MRKTLKELEYFHRLSGR</sequence>
<dbReference type="EMBL" id="LATX01001424">
    <property type="protein sequence ID" value="KTB41866.1"/>
    <property type="molecule type" value="Genomic_DNA"/>
</dbReference>
<name>A0A0W0FZX2_MONRR</name>
<comment type="caution">
    <text evidence="1">The sequence shown here is derived from an EMBL/GenBank/DDBJ whole genome shotgun (WGS) entry which is preliminary data.</text>
</comment>
<evidence type="ECO:0000313" key="1">
    <source>
        <dbReference type="EMBL" id="KTB41866.1"/>
    </source>
</evidence>
<reference evidence="1 2" key="1">
    <citation type="submission" date="2015-12" db="EMBL/GenBank/DDBJ databases">
        <title>Draft genome sequence of Moniliophthora roreri, the causal agent of frosty pod rot of cacao.</title>
        <authorList>
            <person name="Aime M.C."/>
            <person name="Diaz-Valderrama J.R."/>
            <person name="Kijpornyongpan T."/>
            <person name="Phillips-Mora W."/>
        </authorList>
    </citation>
    <scope>NUCLEOTIDE SEQUENCE [LARGE SCALE GENOMIC DNA]</scope>
    <source>
        <strain evidence="1 2">MCA 2952</strain>
    </source>
</reference>
<accession>A0A0W0FZX2</accession>
<protein>
    <submittedName>
        <fullName evidence="1">Uncharacterized protein</fullName>
    </submittedName>
</protein>
<dbReference type="Proteomes" id="UP000054988">
    <property type="component" value="Unassembled WGS sequence"/>
</dbReference>
<organism evidence="1 2">
    <name type="scientific">Moniliophthora roreri</name>
    <name type="common">Frosty pod rot fungus</name>
    <name type="synonym">Monilia roreri</name>
    <dbReference type="NCBI Taxonomy" id="221103"/>
    <lineage>
        <taxon>Eukaryota</taxon>
        <taxon>Fungi</taxon>
        <taxon>Dikarya</taxon>
        <taxon>Basidiomycota</taxon>
        <taxon>Agaricomycotina</taxon>
        <taxon>Agaricomycetes</taxon>
        <taxon>Agaricomycetidae</taxon>
        <taxon>Agaricales</taxon>
        <taxon>Marasmiineae</taxon>
        <taxon>Marasmiaceae</taxon>
        <taxon>Moniliophthora</taxon>
    </lineage>
</organism>
<dbReference type="AlphaFoldDB" id="A0A0W0FZX2"/>
<evidence type="ECO:0000313" key="2">
    <source>
        <dbReference type="Proteomes" id="UP000054988"/>
    </source>
</evidence>
<proteinExistence type="predicted"/>
<gene>
    <name evidence="1" type="ORF">WG66_5658</name>
</gene>